<dbReference type="InterPro" id="IPR023606">
    <property type="entry name" value="CoA-Trfase_III_dom_1_sf"/>
</dbReference>
<gene>
    <name evidence="2" type="ORF">AOQ72_16690</name>
</gene>
<evidence type="ECO:0000256" key="1">
    <source>
        <dbReference type="ARBA" id="ARBA00022679"/>
    </source>
</evidence>
<dbReference type="EMBL" id="LJYF01000018">
    <property type="protein sequence ID" value="KRP98744.1"/>
    <property type="molecule type" value="Genomic_DNA"/>
</dbReference>
<dbReference type="PANTHER" id="PTHR48207">
    <property type="entry name" value="SUCCINATE--HYDROXYMETHYLGLUTARATE COA-TRANSFERASE"/>
    <property type="match status" value="1"/>
</dbReference>
<evidence type="ECO:0000313" key="3">
    <source>
        <dbReference type="Proteomes" id="UP000051380"/>
    </source>
</evidence>
<organism evidence="2 3">
    <name type="scientific">Bradyrhizobium yuanmingense</name>
    <dbReference type="NCBI Taxonomy" id="108015"/>
    <lineage>
        <taxon>Bacteria</taxon>
        <taxon>Pseudomonadati</taxon>
        <taxon>Pseudomonadota</taxon>
        <taxon>Alphaproteobacteria</taxon>
        <taxon>Hyphomicrobiales</taxon>
        <taxon>Nitrobacteraceae</taxon>
        <taxon>Bradyrhizobium</taxon>
    </lineage>
</organism>
<evidence type="ECO:0000313" key="2">
    <source>
        <dbReference type="EMBL" id="KRP98744.1"/>
    </source>
</evidence>
<sequence length="106" mass="11705">MIAKGLMQRTALEWEALMLSEVPSIAVRGIADIFDHPQVLAEGLVTELEHPRIGKYRAMTKAVKMGIGDKPTRRAPMLGEHTNEVLAYFGFQQDEIATLREKGAAA</sequence>
<dbReference type="InterPro" id="IPR003673">
    <property type="entry name" value="CoA-Trfase_fam_III"/>
</dbReference>
<name>A0A0R3CM00_9BRAD</name>
<keyword evidence="1" id="KW-0808">Transferase</keyword>
<accession>A0A0R3CM00</accession>
<proteinExistence type="predicted"/>
<evidence type="ECO:0008006" key="4">
    <source>
        <dbReference type="Google" id="ProtNLM"/>
    </source>
</evidence>
<protein>
    <recommendedName>
        <fullName evidence="4">CoA-transferase family III</fullName>
    </recommendedName>
</protein>
<dbReference type="SUPFAM" id="SSF89796">
    <property type="entry name" value="CoA-transferase family III (CaiB/BaiF)"/>
    <property type="match status" value="1"/>
</dbReference>
<dbReference type="Proteomes" id="UP000051380">
    <property type="component" value="Unassembled WGS sequence"/>
</dbReference>
<dbReference type="Pfam" id="PF02515">
    <property type="entry name" value="CoA_transf_3"/>
    <property type="match status" value="1"/>
</dbReference>
<comment type="caution">
    <text evidence="2">The sequence shown here is derived from an EMBL/GenBank/DDBJ whole genome shotgun (WGS) entry which is preliminary data.</text>
</comment>
<dbReference type="Gene3D" id="3.40.50.10540">
    <property type="entry name" value="Crotonobetainyl-coa:carnitine coa-transferase, domain 1"/>
    <property type="match status" value="1"/>
</dbReference>
<dbReference type="AlphaFoldDB" id="A0A0R3CM00"/>
<dbReference type="InterPro" id="IPR050483">
    <property type="entry name" value="CoA-transferase_III_domain"/>
</dbReference>
<dbReference type="PANTHER" id="PTHR48207:SF3">
    <property type="entry name" value="SUCCINATE--HYDROXYMETHYLGLUTARATE COA-TRANSFERASE"/>
    <property type="match status" value="1"/>
</dbReference>
<reference evidence="2 3" key="1">
    <citation type="submission" date="2015-09" db="EMBL/GenBank/DDBJ databases">
        <title>Draft Genome Sequence of the Strain BR 3267 (Bradyrhizobium yuanmingense) recommended as inoculant for cowpea in Brazil.</title>
        <authorList>
            <person name="Simoes-Araujo J.L."/>
            <person name="Zilli J.E."/>
        </authorList>
    </citation>
    <scope>NUCLEOTIDE SEQUENCE [LARGE SCALE GENOMIC DNA]</scope>
    <source>
        <strain evidence="2 3">BR3267</strain>
    </source>
</reference>
<dbReference type="GO" id="GO:0008410">
    <property type="term" value="F:CoA-transferase activity"/>
    <property type="evidence" value="ECO:0007669"/>
    <property type="project" value="TreeGrafter"/>
</dbReference>